<dbReference type="EC" id="2.4.-.-" evidence="5"/>
<keyword evidence="4" id="KW-0472">Membrane</keyword>
<dbReference type="Pfam" id="PF13641">
    <property type="entry name" value="Glyco_tranf_2_3"/>
    <property type="match status" value="1"/>
</dbReference>
<comment type="similarity">
    <text evidence="1">Belongs to the glycosyltransferase 2 family.</text>
</comment>
<gene>
    <name evidence="5" type="ORF">ACFQ4C_06585</name>
</gene>
<feature type="transmembrane region" description="Helical" evidence="4">
    <location>
        <begin position="331"/>
        <end position="352"/>
    </location>
</feature>
<name>A0ABW3QKK7_9BACT</name>
<dbReference type="SUPFAM" id="SSF53448">
    <property type="entry name" value="Nucleotide-diphospho-sugar transferases"/>
    <property type="match status" value="1"/>
</dbReference>
<protein>
    <submittedName>
        <fullName evidence="5">Glycosyltransferase</fullName>
        <ecNumber evidence="5">2.4.-.-</ecNumber>
    </submittedName>
</protein>
<evidence type="ECO:0000313" key="5">
    <source>
        <dbReference type="EMBL" id="MFD1140765.1"/>
    </source>
</evidence>
<dbReference type="InterPro" id="IPR029044">
    <property type="entry name" value="Nucleotide-diphossugar_trans"/>
</dbReference>
<comment type="caution">
    <text evidence="5">The sequence shown here is derived from an EMBL/GenBank/DDBJ whole genome shotgun (WGS) entry which is preliminary data.</text>
</comment>
<evidence type="ECO:0000256" key="1">
    <source>
        <dbReference type="ARBA" id="ARBA00006739"/>
    </source>
</evidence>
<dbReference type="Proteomes" id="UP001597116">
    <property type="component" value="Unassembled WGS sequence"/>
</dbReference>
<dbReference type="RefSeq" id="WP_265989100.1">
    <property type="nucleotide sequence ID" value="NZ_CP110973.1"/>
</dbReference>
<keyword evidence="6" id="KW-1185">Reference proteome</keyword>
<keyword evidence="3 5" id="KW-0808">Transferase</keyword>
<keyword evidence="4" id="KW-0812">Transmembrane</keyword>
<sequence>MALLEYLVILPVGIYLIFNSFYLFISAVAGWFGGKDDVPVTKQPTRTRRIAVLVPAYKEDKVILDSVQVNLQQTYPADFYDIFVIADSFRPETLQELSHLPVKVLVVSFEQSTVQKSLTKALEQLPQGVYDIVLVSDADNHMAPDFLHRINLAFDSGWRAVQGHRVAKNTNTSVAVFDAMNEEVNNHLFRKGQRALGLSASLIGSGMAFEPETMKRAMHQIQSVGGYDKELEMLLLTEGIQIAYLNDALIYDEKVQNLEVFERQRSRWIAAQIHFVKLYFGTGMRQLLRGNLPAFNGLLKGFLIPRILYLALLTFGTFLGLVLGIQPVFQFFGGLLAILVFTLLTSTPGYLWKKISMGDLLTLPLLIFRMIRSLLKVKAASKKFMHTPHGETVAKEN</sequence>
<dbReference type="Gene3D" id="3.90.550.10">
    <property type="entry name" value="Spore Coat Polysaccharide Biosynthesis Protein SpsA, Chain A"/>
    <property type="match status" value="1"/>
</dbReference>
<dbReference type="PANTHER" id="PTHR43630:SF1">
    <property type="entry name" value="POLY-BETA-1,6-N-ACETYL-D-GLUCOSAMINE SYNTHASE"/>
    <property type="match status" value="1"/>
</dbReference>
<dbReference type="GO" id="GO:0016757">
    <property type="term" value="F:glycosyltransferase activity"/>
    <property type="evidence" value="ECO:0007669"/>
    <property type="project" value="UniProtKB-KW"/>
</dbReference>
<evidence type="ECO:0000256" key="4">
    <source>
        <dbReference type="SAM" id="Phobius"/>
    </source>
</evidence>
<feature type="transmembrane region" description="Helical" evidence="4">
    <location>
        <begin position="6"/>
        <end position="32"/>
    </location>
</feature>
<evidence type="ECO:0000256" key="2">
    <source>
        <dbReference type="ARBA" id="ARBA00022676"/>
    </source>
</evidence>
<dbReference type="EMBL" id="JBHTLP010000002">
    <property type="protein sequence ID" value="MFD1140765.1"/>
    <property type="molecule type" value="Genomic_DNA"/>
</dbReference>
<keyword evidence="4" id="KW-1133">Transmembrane helix</keyword>
<dbReference type="PANTHER" id="PTHR43630">
    <property type="entry name" value="POLY-BETA-1,6-N-ACETYL-D-GLUCOSAMINE SYNTHASE"/>
    <property type="match status" value="1"/>
</dbReference>
<keyword evidence="2 5" id="KW-0328">Glycosyltransferase</keyword>
<feature type="transmembrane region" description="Helical" evidence="4">
    <location>
        <begin position="307"/>
        <end position="325"/>
    </location>
</feature>
<evidence type="ECO:0000313" key="6">
    <source>
        <dbReference type="Proteomes" id="UP001597116"/>
    </source>
</evidence>
<reference evidence="6" key="1">
    <citation type="journal article" date="2019" name="Int. J. Syst. Evol. Microbiol.">
        <title>The Global Catalogue of Microorganisms (GCM) 10K type strain sequencing project: providing services to taxonomists for standard genome sequencing and annotation.</title>
        <authorList>
            <consortium name="The Broad Institute Genomics Platform"/>
            <consortium name="The Broad Institute Genome Sequencing Center for Infectious Disease"/>
            <person name="Wu L."/>
            <person name="Ma J."/>
        </authorList>
    </citation>
    <scope>NUCLEOTIDE SEQUENCE [LARGE SCALE GENOMIC DNA]</scope>
    <source>
        <strain evidence="6">CCUG 55608</strain>
    </source>
</reference>
<proteinExistence type="inferred from homology"/>
<organism evidence="5 6">
    <name type="scientific">Larkinella insperata</name>
    <dbReference type="NCBI Taxonomy" id="332158"/>
    <lineage>
        <taxon>Bacteria</taxon>
        <taxon>Pseudomonadati</taxon>
        <taxon>Bacteroidota</taxon>
        <taxon>Cytophagia</taxon>
        <taxon>Cytophagales</taxon>
        <taxon>Spirosomataceae</taxon>
        <taxon>Larkinella</taxon>
    </lineage>
</organism>
<evidence type="ECO:0000256" key="3">
    <source>
        <dbReference type="ARBA" id="ARBA00022679"/>
    </source>
</evidence>
<accession>A0ABW3QKK7</accession>